<dbReference type="Proteomes" id="UP000777265">
    <property type="component" value="Unassembled WGS sequence"/>
</dbReference>
<gene>
    <name evidence="2" type="ORF">GXY80_05365</name>
</gene>
<feature type="transmembrane region" description="Helical" evidence="1">
    <location>
        <begin position="88"/>
        <end position="109"/>
    </location>
</feature>
<dbReference type="STRING" id="909663.GCA_000512235_03577"/>
<dbReference type="PANTHER" id="PTHR37309:SF1">
    <property type="entry name" value="SLR0284 PROTEIN"/>
    <property type="match status" value="1"/>
</dbReference>
<protein>
    <submittedName>
        <fullName evidence="2">Phage holin family protein</fullName>
    </submittedName>
</protein>
<keyword evidence="1" id="KW-0812">Transmembrane</keyword>
<reference evidence="2" key="2">
    <citation type="submission" date="2020-01" db="EMBL/GenBank/DDBJ databases">
        <authorList>
            <person name="Campanaro S."/>
        </authorList>
    </citation>
    <scope>NUCLEOTIDE SEQUENCE</scope>
    <source>
        <strain evidence="2">AS06rmzACSIP_7</strain>
    </source>
</reference>
<sequence>MLIIHWLVMTASIMIVAYVIPGVTVSGFFAALWVALFLGIVNVLLKPLLILITLPINILTLGLFTFIINGLLILLASSVIKGFQVSGFWVAVLFSILLSIVNFLLNFFLGAR</sequence>
<dbReference type="EMBL" id="JAAYEE010000094">
    <property type="protein sequence ID" value="NLW34898.1"/>
    <property type="molecule type" value="Genomic_DNA"/>
</dbReference>
<dbReference type="PANTHER" id="PTHR37309">
    <property type="entry name" value="SLR0284 PROTEIN"/>
    <property type="match status" value="1"/>
</dbReference>
<reference evidence="2" key="1">
    <citation type="journal article" date="2020" name="Biotechnol. Biofuels">
        <title>New insights from the biogas microbiome by comprehensive genome-resolved metagenomics of nearly 1600 species originating from multiple anaerobic digesters.</title>
        <authorList>
            <person name="Campanaro S."/>
            <person name="Treu L."/>
            <person name="Rodriguez-R L.M."/>
            <person name="Kovalovszki A."/>
            <person name="Ziels R.M."/>
            <person name="Maus I."/>
            <person name="Zhu X."/>
            <person name="Kougias P.G."/>
            <person name="Basile A."/>
            <person name="Luo G."/>
            <person name="Schluter A."/>
            <person name="Konstantinidis K.T."/>
            <person name="Angelidaki I."/>
        </authorList>
    </citation>
    <scope>NUCLEOTIDE SEQUENCE</scope>
    <source>
        <strain evidence="2">AS06rmzACSIP_7</strain>
    </source>
</reference>
<keyword evidence="1" id="KW-0472">Membrane</keyword>
<evidence type="ECO:0000256" key="1">
    <source>
        <dbReference type="SAM" id="Phobius"/>
    </source>
</evidence>
<name>A0A351U2L0_9BACT</name>
<keyword evidence="1" id="KW-1133">Transmembrane helix</keyword>
<comment type="caution">
    <text evidence="2">The sequence shown here is derived from an EMBL/GenBank/DDBJ whole genome shotgun (WGS) entry which is preliminary data.</text>
</comment>
<evidence type="ECO:0000313" key="2">
    <source>
        <dbReference type="EMBL" id="NLW34898.1"/>
    </source>
</evidence>
<dbReference type="InterPro" id="IPR007165">
    <property type="entry name" value="Phage_holin_4_2"/>
</dbReference>
<feature type="transmembrane region" description="Helical" evidence="1">
    <location>
        <begin position="48"/>
        <end position="76"/>
    </location>
</feature>
<organism evidence="2 3">
    <name type="scientific">Syntrophorhabdus aromaticivorans</name>
    <dbReference type="NCBI Taxonomy" id="328301"/>
    <lineage>
        <taxon>Bacteria</taxon>
        <taxon>Pseudomonadati</taxon>
        <taxon>Thermodesulfobacteriota</taxon>
        <taxon>Syntrophorhabdia</taxon>
        <taxon>Syntrophorhabdales</taxon>
        <taxon>Syntrophorhabdaceae</taxon>
        <taxon>Syntrophorhabdus</taxon>
    </lineage>
</organism>
<dbReference type="AlphaFoldDB" id="A0A351U2L0"/>
<accession>A0A351U2L0</accession>
<feature type="transmembrane region" description="Helical" evidence="1">
    <location>
        <begin position="6"/>
        <end position="36"/>
    </location>
</feature>
<evidence type="ECO:0000313" key="3">
    <source>
        <dbReference type="Proteomes" id="UP000777265"/>
    </source>
</evidence>
<proteinExistence type="predicted"/>
<dbReference type="Pfam" id="PF04020">
    <property type="entry name" value="Phage_holin_4_2"/>
    <property type="match status" value="1"/>
</dbReference>